<dbReference type="EMBL" id="UINC01001991">
    <property type="protein sequence ID" value="SUZ91631.1"/>
    <property type="molecule type" value="Genomic_DNA"/>
</dbReference>
<proteinExistence type="predicted"/>
<gene>
    <name evidence="1" type="ORF">METZ01_LOCUS44485</name>
</gene>
<name>A0A381RJX2_9ZZZZ</name>
<evidence type="ECO:0000313" key="1">
    <source>
        <dbReference type="EMBL" id="SUZ91631.1"/>
    </source>
</evidence>
<sequence length="51" mass="5732">MRKILNLVFSVTLMTGFGIAVIHAQEDPAANDDVRTLVSRLELEQFKTTLK</sequence>
<dbReference type="AlphaFoldDB" id="A0A381RJX2"/>
<accession>A0A381RJX2</accession>
<reference evidence="1" key="1">
    <citation type="submission" date="2018-05" db="EMBL/GenBank/DDBJ databases">
        <authorList>
            <person name="Lanie J.A."/>
            <person name="Ng W.-L."/>
            <person name="Kazmierczak K.M."/>
            <person name="Andrzejewski T.M."/>
            <person name="Davidsen T.M."/>
            <person name="Wayne K.J."/>
            <person name="Tettelin H."/>
            <person name="Glass J.I."/>
            <person name="Rusch D."/>
            <person name="Podicherti R."/>
            <person name="Tsui H.-C.T."/>
            <person name="Winkler M.E."/>
        </authorList>
    </citation>
    <scope>NUCLEOTIDE SEQUENCE</scope>
</reference>
<feature type="non-terminal residue" evidence="1">
    <location>
        <position position="51"/>
    </location>
</feature>
<organism evidence="1">
    <name type="scientific">marine metagenome</name>
    <dbReference type="NCBI Taxonomy" id="408172"/>
    <lineage>
        <taxon>unclassified sequences</taxon>
        <taxon>metagenomes</taxon>
        <taxon>ecological metagenomes</taxon>
    </lineage>
</organism>
<protein>
    <submittedName>
        <fullName evidence="1">Uncharacterized protein</fullName>
    </submittedName>
</protein>